<keyword evidence="7" id="KW-1185">Reference proteome</keyword>
<protein>
    <recommendedName>
        <fullName evidence="8">Peroxidase</fullName>
    </recommendedName>
</protein>
<dbReference type="Proteomes" id="UP001159428">
    <property type="component" value="Unassembled WGS sequence"/>
</dbReference>
<evidence type="ECO:0000313" key="7">
    <source>
        <dbReference type="Proteomes" id="UP001159428"/>
    </source>
</evidence>
<evidence type="ECO:0000256" key="3">
    <source>
        <dbReference type="ARBA" id="ARBA00022729"/>
    </source>
</evidence>
<dbReference type="AlphaFoldDB" id="A0AAU9WGH6"/>
<keyword evidence="5" id="KW-0479">Metal-binding</keyword>
<dbReference type="GO" id="GO:0004601">
    <property type="term" value="F:peroxidase activity"/>
    <property type="evidence" value="ECO:0007669"/>
    <property type="project" value="InterPro"/>
</dbReference>
<keyword evidence="4" id="KW-0325">Glycoprotein</keyword>
<gene>
    <name evidence="6" type="ORF">PMEA_00003967</name>
</gene>
<comment type="caution">
    <text evidence="6">The sequence shown here is derived from an EMBL/GenBank/DDBJ whole genome shotgun (WGS) entry which is preliminary data.</text>
</comment>
<dbReference type="EMBL" id="CALNXJ010000012">
    <property type="protein sequence ID" value="CAH3111155.1"/>
    <property type="molecule type" value="Genomic_DNA"/>
</dbReference>
<dbReference type="Gene3D" id="1.10.640.10">
    <property type="entry name" value="Haem peroxidase domain superfamily, animal type"/>
    <property type="match status" value="1"/>
</dbReference>
<keyword evidence="3" id="KW-0732">Signal</keyword>
<evidence type="ECO:0008006" key="8">
    <source>
        <dbReference type="Google" id="ProtNLM"/>
    </source>
</evidence>
<accession>A0AAU9WGH6</accession>
<keyword evidence="5" id="KW-0349">Heme</keyword>
<dbReference type="GO" id="GO:0046872">
    <property type="term" value="F:metal ion binding"/>
    <property type="evidence" value="ECO:0007669"/>
    <property type="project" value="UniProtKB-KW"/>
</dbReference>
<dbReference type="InterPro" id="IPR010255">
    <property type="entry name" value="Haem_peroxidase_sf"/>
</dbReference>
<dbReference type="Pfam" id="PF03098">
    <property type="entry name" value="An_peroxidase"/>
    <property type="match status" value="1"/>
</dbReference>
<organism evidence="6 7">
    <name type="scientific">Pocillopora meandrina</name>
    <dbReference type="NCBI Taxonomy" id="46732"/>
    <lineage>
        <taxon>Eukaryota</taxon>
        <taxon>Metazoa</taxon>
        <taxon>Cnidaria</taxon>
        <taxon>Anthozoa</taxon>
        <taxon>Hexacorallia</taxon>
        <taxon>Scleractinia</taxon>
        <taxon>Astrocoeniina</taxon>
        <taxon>Pocilloporidae</taxon>
        <taxon>Pocillopora</taxon>
    </lineage>
</organism>
<evidence type="ECO:0000256" key="2">
    <source>
        <dbReference type="ARBA" id="ARBA00022525"/>
    </source>
</evidence>
<dbReference type="FunFam" id="1.10.640.10:FF:000003">
    <property type="entry name" value="chorion peroxidase"/>
    <property type="match status" value="1"/>
</dbReference>
<reference evidence="6 7" key="1">
    <citation type="submission" date="2022-05" db="EMBL/GenBank/DDBJ databases">
        <authorList>
            <consortium name="Genoscope - CEA"/>
            <person name="William W."/>
        </authorList>
    </citation>
    <scope>NUCLEOTIDE SEQUENCE [LARGE SCALE GENOMIC DNA]</scope>
</reference>
<name>A0AAU9WGH6_9CNID</name>
<dbReference type="GO" id="GO:0020037">
    <property type="term" value="F:heme binding"/>
    <property type="evidence" value="ECO:0007669"/>
    <property type="project" value="InterPro"/>
</dbReference>
<dbReference type="SUPFAM" id="SSF48113">
    <property type="entry name" value="Heme-dependent peroxidases"/>
    <property type="match status" value="1"/>
</dbReference>
<evidence type="ECO:0000256" key="1">
    <source>
        <dbReference type="ARBA" id="ARBA00004613"/>
    </source>
</evidence>
<evidence type="ECO:0000256" key="4">
    <source>
        <dbReference type="ARBA" id="ARBA00023180"/>
    </source>
</evidence>
<keyword evidence="5" id="KW-0408">Iron</keyword>
<sequence length="585" mass="66286">MVTAGLVCHDLIQYRSQNGECNNLKNPRWGAAMTAFKRLLPNSYQNKISLPRYLKTDSSPSTLFPTIAQVSPLPNARTVSRMFFPQSQNPESPWQQSPQSPQRTNMASVFGQFLTHDIILTLHDGNEVCDDQCSDLTTECFGITIANTSNDPVFTECIPMTRASRCKFKGVQEQINSATAFIDASQVYGNNEEEVERVRDMNSLNGLLRTTCHNEAVKPLLPQLQADDPKVFCRSYSSKTPCFYTGDYKRNNVSPALAAMHTIWVREHNRIALELREINPHWDKERLFQETRKIIGAMMQHISYSEYLPTILSKQMLQDYELNPNQPWKYDQFADASIANSFGAAALRFGHSTVGNMYTRPDFFDMPIDDMHNPTPLYNLQQGGVDSILNGMLEQSARKIDRFFSWALTMKLKPGPGVTADLVAINIQRGRDHGLPPYVKFRDHFNVSNRSIPNELKSELINLYGDLDDVDLYVGGLLETPVADGAMGPTFSHILAEGFKNLRKGDRFWYQNLDSPTGFNSDQLKEIKKASLSKIICDNSDAIYRIQRMAMLKEGSGNERMPCAQLPYADLSKWRDEVRIQFGLV</sequence>
<evidence type="ECO:0000256" key="5">
    <source>
        <dbReference type="PIRSR" id="PIRSR619791-2"/>
    </source>
</evidence>
<proteinExistence type="predicted"/>
<dbReference type="PRINTS" id="PR00457">
    <property type="entry name" value="ANPEROXIDASE"/>
</dbReference>
<dbReference type="PANTHER" id="PTHR11475:SF4">
    <property type="entry name" value="CHORION PEROXIDASE"/>
    <property type="match status" value="1"/>
</dbReference>
<keyword evidence="2" id="KW-0964">Secreted</keyword>
<dbReference type="InterPro" id="IPR037120">
    <property type="entry name" value="Haem_peroxidase_sf_animal"/>
</dbReference>
<evidence type="ECO:0000313" key="6">
    <source>
        <dbReference type="EMBL" id="CAH3111155.1"/>
    </source>
</evidence>
<comment type="subcellular location">
    <subcellularLocation>
        <location evidence="1">Secreted</location>
    </subcellularLocation>
</comment>
<dbReference type="PROSITE" id="PS50292">
    <property type="entry name" value="PEROXIDASE_3"/>
    <property type="match status" value="1"/>
</dbReference>
<dbReference type="GO" id="GO:0006979">
    <property type="term" value="P:response to oxidative stress"/>
    <property type="evidence" value="ECO:0007669"/>
    <property type="project" value="InterPro"/>
</dbReference>
<feature type="binding site" description="axial binding residue" evidence="5">
    <location>
        <position position="351"/>
    </location>
    <ligand>
        <name>heme b</name>
        <dbReference type="ChEBI" id="CHEBI:60344"/>
    </ligand>
    <ligandPart>
        <name>Fe</name>
        <dbReference type="ChEBI" id="CHEBI:18248"/>
    </ligandPart>
</feature>
<dbReference type="InterPro" id="IPR019791">
    <property type="entry name" value="Haem_peroxidase_animal"/>
</dbReference>
<dbReference type="PANTHER" id="PTHR11475">
    <property type="entry name" value="OXIDASE/PEROXIDASE"/>
    <property type="match status" value="1"/>
</dbReference>
<dbReference type="CDD" id="cd09823">
    <property type="entry name" value="peroxinectin_like"/>
    <property type="match status" value="1"/>
</dbReference>
<dbReference type="GO" id="GO:0005576">
    <property type="term" value="C:extracellular region"/>
    <property type="evidence" value="ECO:0007669"/>
    <property type="project" value="UniProtKB-SubCell"/>
</dbReference>